<dbReference type="PANTHER" id="PTHR42923">
    <property type="entry name" value="PROTOPORPHYRINOGEN OXIDASE"/>
    <property type="match status" value="1"/>
</dbReference>
<evidence type="ECO:0000256" key="10">
    <source>
        <dbReference type="ARBA" id="ARBA00023133"/>
    </source>
</evidence>
<evidence type="ECO:0000256" key="1">
    <source>
        <dbReference type="ARBA" id="ARBA00001755"/>
    </source>
</evidence>
<dbReference type="InterPro" id="IPR002937">
    <property type="entry name" value="Amino_oxidase"/>
</dbReference>
<sequence length="467" mass="50626">MVDHANVKVAIIGGGITGLSAAFYVQKLAAEQKQPLDLTVIDSAHRLGGKIHTSSQDGFLIERGPDAFVSRKDHEIRALAEELGISQKIVSSAPGDVHIAANGKLHPLPRGTVMGIPLSLKSLWAASSCSIGGRLRAMADLFLPDTDKTANTPLGSYLRRRFGNEYVENMIEPMFSGVYAGDIDRLSIDSAFPEALKAQGSLMRSLKRQPLSEQREFSGLFETFEGGLETLVQAIEQRLNCRIAKGVKAQTISHSGQQRIVLGLSDGETLEADHVILAIPHRQAAALFEPHGIAKSLTAIPQTSIATVTMIFPEQSEWPGRGGTGFTVARNNDSSISACSISHLKWPALIPENRIMVRSFIGRVGDEAVVELPDAEIGELVMADLNRWLGLEQPPERMVISRWKDAMPQYLAGHETKVSTARSEISRMFPGVQIAGGSYAGFGLPLCVKQGQQAAEAVFNRNKEEMT</sequence>
<accession>A0A1C7E5E4</accession>
<comment type="catalytic activity">
    <reaction evidence="1">
        <text>coproporphyrinogen III + 3 O2 = coproporphyrin III + 3 H2O2</text>
        <dbReference type="Rhea" id="RHEA:43436"/>
        <dbReference type="ChEBI" id="CHEBI:15379"/>
        <dbReference type="ChEBI" id="CHEBI:16240"/>
        <dbReference type="ChEBI" id="CHEBI:57309"/>
        <dbReference type="ChEBI" id="CHEBI:131725"/>
        <dbReference type="EC" id="1.3.3.15"/>
    </reaction>
    <physiologicalReaction direction="left-to-right" evidence="1">
        <dbReference type="Rhea" id="RHEA:43437"/>
    </physiologicalReaction>
</comment>
<dbReference type="NCBIfam" id="TIGR00562">
    <property type="entry name" value="proto_IX_ox"/>
    <property type="match status" value="1"/>
</dbReference>
<dbReference type="GO" id="GO:0004729">
    <property type="term" value="F:oxygen-dependent protoporphyrinogen oxidase activity"/>
    <property type="evidence" value="ECO:0007669"/>
    <property type="project" value="UniProtKB-UniRule"/>
</dbReference>
<dbReference type="Gene3D" id="1.10.3110.10">
    <property type="entry name" value="protoporphyrinogen ix oxidase, domain 3"/>
    <property type="match status" value="1"/>
</dbReference>
<evidence type="ECO:0000256" key="8">
    <source>
        <dbReference type="ARBA" id="ARBA00022827"/>
    </source>
</evidence>
<comment type="cofactor">
    <cofactor evidence="2 11">
        <name>FAD</name>
        <dbReference type="ChEBI" id="CHEBI:57692"/>
    </cofactor>
</comment>
<keyword evidence="8 11" id="KW-0274">FAD</keyword>
<evidence type="ECO:0000256" key="6">
    <source>
        <dbReference type="ARBA" id="ARBA00019046"/>
    </source>
</evidence>
<proteinExistence type="inferred from homology"/>
<comment type="pathway">
    <text evidence="3 11">Porphyrin-containing compound metabolism; protoheme biosynthesis.</text>
</comment>
<evidence type="ECO:0000313" key="14">
    <source>
        <dbReference type="Proteomes" id="UP000092650"/>
    </source>
</evidence>
<evidence type="ECO:0000256" key="7">
    <source>
        <dbReference type="ARBA" id="ARBA00022630"/>
    </source>
</evidence>
<evidence type="ECO:0000256" key="3">
    <source>
        <dbReference type="ARBA" id="ARBA00004744"/>
    </source>
</evidence>
<evidence type="ECO:0000313" key="13">
    <source>
        <dbReference type="EMBL" id="ANU18918.1"/>
    </source>
</evidence>
<dbReference type="EMBL" id="CP016539">
    <property type="protein sequence ID" value="ANU18918.1"/>
    <property type="molecule type" value="Genomic_DNA"/>
</dbReference>
<name>A0A1C7E5E4_9BACL</name>
<dbReference type="SUPFAM" id="SSF54373">
    <property type="entry name" value="FAD-linked reductases, C-terminal domain"/>
    <property type="match status" value="1"/>
</dbReference>
<evidence type="ECO:0000256" key="11">
    <source>
        <dbReference type="RuleBase" id="RU364052"/>
    </source>
</evidence>
<evidence type="ECO:0000256" key="4">
    <source>
        <dbReference type="ARBA" id="ARBA00008310"/>
    </source>
</evidence>
<keyword evidence="14" id="KW-1185">Reference proteome</keyword>
<dbReference type="Pfam" id="PF01593">
    <property type="entry name" value="Amino_oxidase"/>
    <property type="match status" value="1"/>
</dbReference>
<dbReference type="InterPro" id="IPR050464">
    <property type="entry name" value="Zeta_carotene_desat/Oxidored"/>
</dbReference>
<keyword evidence="10 11" id="KW-0350">Heme biosynthesis</keyword>
<evidence type="ECO:0000256" key="9">
    <source>
        <dbReference type="ARBA" id="ARBA00023002"/>
    </source>
</evidence>
<dbReference type="InterPro" id="IPR036188">
    <property type="entry name" value="FAD/NAD-bd_sf"/>
</dbReference>
<dbReference type="OrthoDB" id="9805195at2"/>
<dbReference type="KEGG" id="ppla:BBI15_01075"/>
<protein>
    <recommendedName>
        <fullName evidence="6 11">Coproporphyrinogen III oxidase</fullName>
        <ecNumber evidence="5 11">1.3.3.15</ecNumber>
    </recommendedName>
</protein>
<comment type="subcellular location">
    <subcellularLocation>
        <location evidence="11">Cytoplasm</location>
    </subcellularLocation>
</comment>
<organism evidence="13 14">
    <name type="scientific">Planococcus plakortidis</name>
    <dbReference type="NCBI Taxonomy" id="1038856"/>
    <lineage>
        <taxon>Bacteria</taxon>
        <taxon>Bacillati</taxon>
        <taxon>Bacillota</taxon>
        <taxon>Bacilli</taxon>
        <taxon>Bacillales</taxon>
        <taxon>Caryophanaceae</taxon>
        <taxon>Planococcus</taxon>
    </lineage>
</organism>
<evidence type="ECO:0000259" key="12">
    <source>
        <dbReference type="Pfam" id="PF01593"/>
    </source>
</evidence>
<evidence type="ECO:0000256" key="2">
    <source>
        <dbReference type="ARBA" id="ARBA00001974"/>
    </source>
</evidence>
<dbReference type="SUPFAM" id="SSF51905">
    <property type="entry name" value="FAD/NAD(P)-binding domain"/>
    <property type="match status" value="1"/>
</dbReference>
<dbReference type="EC" id="1.3.3.15" evidence="5 11"/>
<dbReference type="UniPathway" id="UPA00252"/>
<dbReference type="GO" id="GO:0006783">
    <property type="term" value="P:heme biosynthetic process"/>
    <property type="evidence" value="ECO:0007669"/>
    <property type="project" value="UniProtKB-UniRule"/>
</dbReference>
<dbReference type="AlphaFoldDB" id="A0A1C7E5E4"/>
<keyword evidence="11" id="KW-0963">Cytoplasm</keyword>
<comment type="function">
    <text evidence="11">Involved in coproporphyrin-dependent heme b biosynthesis. Catalyzes the oxidation of coproporphyrinogen III to coproporphyrin III.</text>
</comment>
<dbReference type="GO" id="GO:0005737">
    <property type="term" value="C:cytoplasm"/>
    <property type="evidence" value="ECO:0007669"/>
    <property type="project" value="UniProtKB-SubCell"/>
</dbReference>
<dbReference type="Gene3D" id="3.90.660.20">
    <property type="entry name" value="Protoporphyrinogen oxidase, mitochondrial, domain 2"/>
    <property type="match status" value="1"/>
</dbReference>
<dbReference type="PANTHER" id="PTHR42923:SF3">
    <property type="entry name" value="PROTOPORPHYRINOGEN OXIDASE"/>
    <property type="match status" value="1"/>
</dbReference>
<dbReference type="STRING" id="1038856.BBI15_01075"/>
<keyword evidence="7 11" id="KW-0285">Flavoprotein</keyword>
<gene>
    <name evidence="13" type="ORF">BBI15_01075</name>
</gene>
<dbReference type="InterPro" id="IPR004572">
    <property type="entry name" value="Protoporphyrinogen_oxidase"/>
</dbReference>
<keyword evidence="9 11" id="KW-0560">Oxidoreductase</keyword>
<evidence type="ECO:0000256" key="5">
    <source>
        <dbReference type="ARBA" id="ARBA00012402"/>
    </source>
</evidence>
<comment type="similarity">
    <text evidence="4 11">Belongs to the protoporphyrinogen/coproporphyrinogen oxidase family. Coproporphyrinogen III oxidase subfamily.</text>
</comment>
<dbReference type="Proteomes" id="UP000092650">
    <property type="component" value="Chromosome"/>
</dbReference>
<dbReference type="Gene3D" id="3.50.50.60">
    <property type="entry name" value="FAD/NAD(P)-binding domain"/>
    <property type="match status" value="1"/>
</dbReference>
<feature type="domain" description="Amine oxidase" evidence="12">
    <location>
        <begin position="16"/>
        <end position="458"/>
    </location>
</feature>
<reference evidence="13" key="1">
    <citation type="submission" date="2016-10" db="EMBL/GenBank/DDBJ databases">
        <authorList>
            <person name="See-Too W.S."/>
        </authorList>
    </citation>
    <scope>NUCLEOTIDE SEQUENCE [LARGE SCALE GENOMIC DNA]</scope>
    <source>
        <strain evidence="13">DSM 23997</strain>
    </source>
</reference>